<dbReference type="InterPro" id="IPR003593">
    <property type="entry name" value="AAA+_ATPase"/>
</dbReference>
<keyword evidence="9" id="KW-1185">Reference proteome</keyword>
<protein>
    <recommendedName>
        <fullName evidence="7">AAA+ ATPase domain-containing protein</fullName>
    </recommendedName>
</protein>
<dbReference type="AlphaFoldDB" id="E4XS83"/>
<dbReference type="Gene3D" id="3.40.50.300">
    <property type="entry name" value="P-loop containing nucleotide triphosphate hydrolases"/>
    <property type="match status" value="2"/>
</dbReference>
<dbReference type="PROSITE" id="PS00674">
    <property type="entry name" value="AAA"/>
    <property type="match status" value="1"/>
</dbReference>
<sequence length="689" mass="77611">MGKANLCLGDFVYVSDEQTCEVHAAAIVWPKFQARLGTIIPSNNMKLCFKEESGVKIRIQKLKDKFVKPAYVNVQVLRSSKSAHITPSEEQHLCKYLQRVFTGKYLVDKQVHKTIFAGRRIQVNFNFAESSLEQKLGNLTLLDEKRIYKIGPETTFTIMDKSNGNNSEIGCIDENFFSSILIDKVRSELIDYLTHWEQVPLSPPKGFILYGQSGVGKTEILRIICNRLHHQFKSVWIHNVEEFKKTVQNNSSSPSIIVIDNFENFCTKDTDKTFLRDFIEVIDKSPSSHFFICATNRIDLIDERLRSNGRLEVEIEVPIPGREERRKVLGHLSSVLPLDNVNLDDLAARLHGFVPSDIMSLMKKAMAYAYKTSCLIDNSQLNFFSKQIIPSAMKTMAVSVKPVKWDDIGGGERMRRSLVQLVEWPLKYGAEMKKLKITPPRGVLLYGPPGCSKTMIAKALATESTLKFLTIKGAELISKYVGESEKAIRNVFQKARQSAPAILFFDEIDAVAVTRGEQNSVVTDRMITTLLTELDGITDDADNNPVILVAATNRPHMIDSALLRPGRIDRFEYVSLPSKNTRRDIFKKILPSCFQDDHLDVLASRTSGYSGAEIVSIKQEAGLVAMERLIEGDVGATVTLADMEGVLERMKPRTKQADLDLFRDFAIAHGQTISEEHCFSYKSLHSDCL</sequence>
<dbReference type="SMART" id="SM00382">
    <property type="entry name" value="AAA"/>
    <property type="match status" value="2"/>
</dbReference>
<dbReference type="InterPro" id="IPR003960">
    <property type="entry name" value="ATPase_AAA_CS"/>
</dbReference>
<feature type="domain" description="AAA+ ATPase" evidence="7">
    <location>
        <begin position="203"/>
        <end position="321"/>
    </location>
</feature>
<dbReference type="PANTHER" id="PTHR23077:SF27">
    <property type="entry name" value="ATPASE FAMILY GENE 2 PROTEIN HOMOLOG A"/>
    <property type="match status" value="1"/>
</dbReference>
<organism evidence="8">
    <name type="scientific">Oikopleura dioica</name>
    <name type="common">Tunicate</name>
    <dbReference type="NCBI Taxonomy" id="34765"/>
    <lineage>
        <taxon>Eukaryota</taxon>
        <taxon>Metazoa</taxon>
        <taxon>Chordata</taxon>
        <taxon>Tunicata</taxon>
        <taxon>Appendicularia</taxon>
        <taxon>Copelata</taxon>
        <taxon>Oikopleuridae</taxon>
        <taxon>Oikopleura</taxon>
    </lineage>
</organism>
<evidence type="ECO:0000256" key="5">
    <source>
        <dbReference type="ARBA" id="ARBA00061477"/>
    </source>
</evidence>
<dbReference type="InterPro" id="IPR041569">
    <property type="entry name" value="AAA_lid_3"/>
</dbReference>
<evidence type="ECO:0000256" key="3">
    <source>
        <dbReference type="ARBA" id="ARBA00022741"/>
    </source>
</evidence>
<dbReference type="EMBL" id="FN653131">
    <property type="protein sequence ID" value="CBY12631.1"/>
    <property type="molecule type" value="Genomic_DNA"/>
</dbReference>
<name>E4XS83_OIKDI</name>
<dbReference type="Pfam" id="PF00004">
    <property type="entry name" value="AAA"/>
    <property type="match status" value="2"/>
</dbReference>
<dbReference type="OrthoDB" id="27435at2759"/>
<dbReference type="PANTHER" id="PTHR23077">
    <property type="entry name" value="AAA-FAMILY ATPASE"/>
    <property type="match status" value="1"/>
</dbReference>
<dbReference type="InterPro" id="IPR027417">
    <property type="entry name" value="P-loop_NTPase"/>
</dbReference>
<comment type="subcellular location">
    <subcellularLocation>
        <location evidence="1">Cytoplasm</location>
    </subcellularLocation>
</comment>
<dbReference type="CDD" id="cd19511">
    <property type="entry name" value="RecA-like_CDC48_r2-like"/>
    <property type="match status" value="1"/>
</dbReference>
<comment type="similarity">
    <text evidence="5">Belongs to the AAA ATPase family. AFG2 subfamily.</text>
</comment>
<evidence type="ECO:0000259" key="7">
    <source>
        <dbReference type="SMART" id="SM00382"/>
    </source>
</evidence>
<evidence type="ECO:0000313" key="9">
    <source>
        <dbReference type="Proteomes" id="UP000001307"/>
    </source>
</evidence>
<evidence type="ECO:0000313" key="8">
    <source>
        <dbReference type="EMBL" id="CBY12631.1"/>
    </source>
</evidence>
<feature type="domain" description="AAA+ ATPase" evidence="7">
    <location>
        <begin position="439"/>
        <end position="578"/>
    </location>
</feature>
<dbReference type="Proteomes" id="UP000001307">
    <property type="component" value="Unassembled WGS sequence"/>
</dbReference>
<dbReference type="GO" id="GO:0016887">
    <property type="term" value="F:ATP hydrolysis activity"/>
    <property type="evidence" value="ECO:0007669"/>
    <property type="project" value="InterPro"/>
</dbReference>
<dbReference type="Pfam" id="PF17862">
    <property type="entry name" value="AAA_lid_3"/>
    <property type="match status" value="1"/>
</dbReference>
<keyword evidence="2" id="KW-0963">Cytoplasm</keyword>
<accession>E4XS83</accession>
<dbReference type="FunFam" id="3.40.50.300:FF:000567">
    <property type="entry name" value="ATPase, AAA family protein"/>
    <property type="match status" value="1"/>
</dbReference>
<keyword evidence="3 6" id="KW-0547">Nucleotide-binding</keyword>
<reference evidence="8" key="1">
    <citation type="journal article" date="2010" name="Science">
        <title>Plasticity of animal genome architecture unmasked by rapid evolution of a pelagic tunicate.</title>
        <authorList>
            <person name="Denoeud F."/>
            <person name="Henriet S."/>
            <person name="Mungpakdee S."/>
            <person name="Aury J.M."/>
            <person name="Da Silva C."/>
            <person name="Brinkmann H."/>
            <person name="Mikhaleva J."/>
            <person name="Olsen L.C."/>
            <person name="Jubin C."/>
            <person name="Canestro C."/>
            <person name="Bouquet J.M."/>
            <person name="Danks G."/>
            <person name="Poulain J."/>
            <person name="Campsteijn C."/>
            <person name="Adamski M."/>
            <person name="Cross I."/>
            <person name="Yadetie F."/>
            <person name="Muffato M."/>
            <person name="Louis A."/>
            <person name="Butcher S."/>
            <person name="Tsagkogeorga G."/>
            <person name="Konrad A."/>
            <person name="Singh S."/>
            <person name="Jensen M.F."/>
            <person name="Cong E.H."/>
            <person name="Eikeseth-Otteraa H."/>
            <person name="Noel B."/>
            <person name="Anthouard V."/>
            <person name="Porcel B.M."/>
            <person name="Kachouri-Lafond R."/>
            <person name="Nishino A."/>
            <person name="Ugolini M."/>
            <person name="Chourrout P."/>
            <person name="Nishida H."/>
            <person name="Aasland R."/>
            <person name="Huzurbazar S."/>
            <person name="Westhof E."/>
            <person name="Delsuc F."/>
            <person name="Lehrach H."/>
            <person name="Reinhardt R."/>
            <person name="Weissenbach J."/>
            <person name="Roy S.W."/>
            <person name="Artiguenave F."/>
            <person name="Postlethwait J.H."/>
            <person name="Manak J.R."/>
            <person name="Thompson E.M."/>
            <person name="Jaillon O."/>
            <person name="Du Pasquier L."/>
            <person name="Boudinot P."/>
            <person name="Liberles D.A."/>
            <person name="Volff J.N."/>
            <person name="Philippe H."/>
            <person name="Lenhard B."/>
            <person name="Roest Crollius H."/>
            <person name="Wincker P."/>
            <person name="Chourrout D."/>
        </authorList>
    </citation>
    <scope>NUCLEOTIDE SEQUENCE [LARGE SCALE GENOMIC DNA]</scope>
</reference>
<dbReference type="Gene3D" id="1.10.8.60">
    <property type="match status" value="2"/>
</dbReference>
<gene>
    <name evidence="8" type="ORF">GSOID_T00002034001</name>
</gene>
<keyword evidence="4 6" id="KW-0067">ATP-binding</keyword>
<evidence type="ECO:0000256" key="2">
    <source>
        <dbReference type="ARBA" id="ARBA00022490"/>
    </source>
</evidence>
<dbReference type="InParanoid" id="E4XS83"/>
<evidence type="ECO:0000256" key="4">
    <source>
        <dbReference type="ARBA" id="ARBA00022840"/>
    </source>
</evidence>
<dbReference type="GO" id="GO:0005737">
    <property type="term" value="C:cytoplasm"/>
    <property type="evidence" value="ECO:0007669"/>
    <property type="project" value="UniProtKB-SubCell"/>
</dbReference>
<dbReference type="InterPro" id="IPR050168">
    <property type="entry name" value="AAA_ATPase_domain"/>
</dbReference>
<dbReference type="InterPro" id="IPR003959">
    <property type="entry name" value="ATPase_AAA_core"/>
</dbReference>
<proteinExistence type="inferred from homology"/>
<evidence type="ECO:0000256" key="6">
    <source>
        <dbReference type="RuleBase" id="RU003651"/>
    </source>
</evidence>
<dbReference type="SUPFAM" id="SSF52540">
    <property type="entry name" value="P-loop containing nucleoside triphosphate hydrolases"/>
    <property type="match status" value="2"/>
</dbReference>
<dbReference type="GO" id="GO:0005524">
    <property type="term" value="F:ATP binding"/>
    <property type="evidence" value="ECO:0007669"/>
    <property type="project" value="UniProtKB-KW"/>
</dbReference>
<evidence type="ECO:0000256" key="1">
    <source>
        <dbReference type="ARBA" id="ARBA00004496"/>
    </source>
</evidence>